<protein>
    <submittedName>
        <fullName evidence="3">Uncharacterized protein</fullName>
    </submittedName>
</protein>
<name>A0A917CW51_9GAMM</name>
<dbReference type="Pfam" id="PF05117">
    <property type="entry name" value="DUF695"/>
    <property type="match status" value="1"/>
</dbReference>
<dbReference type="InterPro" id="IPR009671">
    <property type="entry name" value="RraB_dom"/>
</dbReference>
<evidence type="ECO:0000259" key="1">
    <source>
        <dbReference type="Pfam" id="PF05117"/>
    </source>
</evidence>
<dbReference type="EMBL" id="BMEO01000014">
    <property type="protein sequence ID" value="GGG01772.1"/>
    <property type="molecule type" value="Genomic_DNA"/>
</dbReference>
<dbReference type="Pfam" id="PF06877">
    <property type="entry name" value="RraB"/>
    <property type="match status" value="1"/>
</dbReference>
<dbReference type="InterPro" id="IPR016097">
    <property type="entry name" value="DUF695"/>
</dbReference>
<dbReference type="Gene3D" id="3.30.70.970">
    <property type="entry name" value="RraB-like"/>
    <property type="match status" value="1"/>
</dbReference>
<accession>A0A917CW51</accession>
<dbReference type="Proteomes" id="UP000605253">
    <property type="component" value="Unassembled WGS sequence"/>
</dbReference>
<evidence type="ECO:0000313" key="4">
    <source>
        <dbReference type="Proteomes" id="UP000605253"/>
    </source>
</evidence>
<dbReference type="InterPro" id="IPR036701">
    <property type="entry name" value="RraB-like_sf"/>
</dbReference>
<dbReference type="SUPFAM" id="SSF89946">
    <property type="entry name" value="Hypothetical protein VC0424"/>
    <property type="match status" value="1"/>
</dbReference>
<evidence type="ECO:0000313" key="3">
    <source>
        <dbReference type="EMBL" id="GGG01772.1"/>
    </source>
</evidence>
<dbReference type="AlphaFoldDB" id="A0A917CW51"/>
<organism evidence="3 4">
    <name type="scientific">Marinicella pacifica</name>
    <dbReference type="NCBI Taxonomy" id="1171543"/>
    <lineage>
        <taxon>Bacteria</taxon>
        <taxon>Pseudomonadati</taxon>
        <taxon>Pseudomonadota</taxon>
        <taxon>Gammaproteobacteria</taxon>
        <taxon>Lysobacterales</taxon>
        <taxon>Marinicellaceae</taxon>
        <taxon>Marinicella</taxon>
    </lineage>
</organism>
<sequence length="266" mass="31186">MEFLSKLFGKEEMKTDYQPDWAFYFSNVDDNLSSIATDLNLINIAPVNGQDIVVYVSIKMPNPREDGLSSNEDADDLWKIEDKIIKAFDSNNLNYTFAGRLTSNGFRDIYFFGENPNSMEKQVFSSMTAFPKFEFDFGHKPDKEWSGYFDFLYPLPRQMQVVQNRRVLEQLEKGGDDLTKPREVFHWIYFKTQNELDQFENFTDNLGFETKNKSKTKPSSEYKFVISVSRVDKVGYDEIDDYTLELWEKAQELNGDYDGWETSIEK</sequence>
<keyword evidence="4" id="KW-1185">Reference proteome</keyword>
<reference evidence="3" key="1">
    <citation type="journal article" date="2014" name="Int. J. Syst. Evol. Microbiol.">
        <title>Complete genome sequence of Corynebacterium casei LMG S-19264T (=DSM 44701T), isolated from a smear-ripened cheese.</title>
        <authorList>
            <consortium name="US DOE Joint Genome Institute (JGI-PGF)"/>
            <person name="Walter F."/>
            <person name="Albersmeier A."/>
            <person name="Kalinowski J."/>
            <person name="Ruckert C."/>
        </authorList>
    </citation>
    <scope>NUCLEOTIDE SEQUENCE</scope>
    <source>
        <strain evidence="3">CGMCC 1.12181</strain>
    </source>
</reference>
<proteinExistence type="predicted"/>
<reference evidence="3" key="2">
    <citation type="submission" date="2020-09" db="EMBL/GenBank/DDBJ databases">
        <authorList>
            <person name="Sun Q."/>
            <person name="Zhou Y."/>
        </authorList>
    </citation>
    <scope>NUCLEOTIDE SEQUENCE</scope>
    <source>
        <strain evidence="3">CGMCC 1.12181</strain>
    </source>
</reference>
<gene>
    <name evidence="3" type="ORF">GCM10011365_23710</name>
</gene>
<feature type="domain" description="DUF695" evidence="1">
    <location>
        <begin position="20"/>
        <end position="153"/>
    </location>
</feature>
<comment type="caution">
    <text evidence="3">The sequence shown here is derived from an EMBL/GenBank/DDBJ whole genome shotgun (WGS) entry which is preliminary data.</text>
</comment>
<evidence type="ECO:0000259" key="2">
    <source>
        <dbReference type="Pfam" id="PF06877"/>
    </source>
</evidence>
<feature type="domain" description="Regulator of ribonuclease activity B" evidence="2">
    <location>
        <begin position="163"/>
        <end position="262"/>
    </location>
</feature>